<protein>
    <submittedName>
        <fullName evidence="3">Autotransporter outer membrane beta-barrel domain-containing protein</fullName>
    </submittedName>
</protein>
<dbReference type="Gene3D" id="2.160.20.20">
    <property type="match status" value="1"/>
</dbReference>
<name>A0ABZ0WLJ1_9BURK</name>
<sequence>MNRVFRTIWCEALATWVAVSEVASAKGKRSSGESLASVEFDDALCLTAMARDSRQATRNAQTVAARFRSKTSVAAMATAGLIGLGMVQAQAACTGSAGTYTCSGVTTINQTLSAPTLNVTADATFQSTVSAADALDLTGTSGSLTFSQATASTISGLNYGVSAINNGTGATNVATAGKITATGTALSVDAKGTSLAISQTSGTIVGTQDGIHGTNNGAGTATIDVAGAVTGTNGAAVTANNNGSSLAVTAETTSNLVARQYGILAWNNAGTATVTSSGTVTATGAASTGIGVYLVAGSGSSNATVNQTAGTITTNNVGIYLMNLGTGSGTVNLNGGAIDTSGTGGWVGVFVDNGGSAAADATLTQAAGHTINSAGVGVAVFNSGTGATNATLAGTITGGVQGGQFWAGSNATGNLNVTQAGGSISGGSFGVLAMNMGHGALAINTAGTVAGTGTTGAGLVALNVGTGKDVTLTQSGGSIAGAAYGAEITNDGVGAASVSQTAGSMTGVAGDGLYISNGASGAPAGTSMTLDMAGAVSGGQNGISVYNYGSGQTTIVSSGMITGSGTTPSSTTLFGTANNISGDGIYAFNAARAQGLSITQTAGAITGASNGIEVANAGSGATSIATSGTVTGTGGDGIYVTNSGTGALAVTQAAGVVTGGDTGLWASQRSTSGAGTSVRVAGSLTGQGSASAGRTTVAGTPLGGVGIYAGGSAGSGPAAIQVDPSGIVRGAMSGIWLDTADASSIVNAGTVQNLTGAATDAAITSTSGATTLTNTGAITGVTNLADYANTVNLKGGTVTGTVNTGNGSSTLNFTGGALAGAINMWAAGGNVSAGGGSVATAGGNVANLSGLTAANLVGTTHIDGGSGKNNTLNLSNVQYKGGSFASDNLAKGVNLMTGWSTINLANGTQWTLTDNLTLADATVNVDATSTLYGGNGVNPVIGAIAGLVTVNNAGTIDLTNGGSPASNTLSIQGNYAGQNGKLVLQTYLGDDSSATDALHVSGNTSGTTALVVHPVAGSPGAQTINGIQVVQVGGTSAAGSFTLNSPLQAGAYEYLLYQGGAGSASSWYLRSDLRRSTLVTPTAPVIPAPVAYRPAVAGYTMAPQLNVDYGFSVFGTLHERVGDIANVERMQPGNRNGVWGRIGGQSFDADAGRFSADERTFFAQFGKDWTLSQAPQGGSTHAGVTVTFGSASTNFSDRLRSINPALSSATGTGEMQAQTLGGYYTMYRADRSYSDSVVQLTHYHNRYGDIYGGSASQNGYGIGISEEVGKPFQIGDSRAAIEPQAQLMYQYVNLGGFNDAVSPVSGTVTNALRGRIGMRVFAANMENDSHSSAATPYFT</sequence>
<reference evidence="3 4" key="1">
    <citation type="submission" date="2023-12" db="EMBL/GenBank/DDBJ databases">
        <title>Genome sequencing and assembly of bacterial species from a model synthetic community.</title>
        <authorList>
            <person name="Hogle S.L."/>
        </authorList>
    </citation>
    <scope>NUCLEOTIDE SEQUENCE [LARGE SCALE GENOMIC DNA]</scope>
    <source>
        <strain evidence="3 4">HAMBI 2494</strain>
    </source>
</reference>
<dbReference type="InterPro" id="IPR024973">
    <property type="entry name" value="ESPR"/>
</dbReference>
<gene>
    <name evidence="3" type="ORF">U0042_00060</name>
</gene>
<dbReference type="Gene3D" id="2.40.128.130">
    <property type="entry name" value="Autotransporter beta-domain"/>
    <property type="match status" value="1"/>
</dbReference>
<dbReference type="Pfam" id="PF13018">
    <property type="entry name" value="ESPR"/>
    <property type="match status" value="1"/>
</dbReference>
<accession>A0ABZ0WLJ1</accession>
<keyword evidence="4" id="KW-1185">Reference proteome</keyword>
<evidence type="ECO:0000256" key="1">
    <source>
        <dbReference type="ARBA" id="ARBA00023026"/>
    </source>
</evidence>
<dbReference type="Pfam" id="PF18883">
    <property type="entry name" value="AC_1"/>
    <property type="match status" value="1"/>
</dbReference>
<dbReference type="PROSITE" id="PS51208">
    <property type="entry name" value="AUTOTRANSPORTER"/>
    <property type="match status" value="1"/>
</dbReference>
<dbReference type="Proteomes" id="UP001325479">
    <property type="component" value="Chromosome"/>
</dbReference>
<organism evidence="3 4">
    <name type="scientific">Paraburkholderia kururiensis</name>
    <dbReference type="NCBI Taxonomy" id="984307"/>
    <lineage>
        <taxon>Bacteria</taxon>
        <taxon>Pseudomonadati</taxon>
        <taxon>Pseudomonadota</taxon>
        <taxon>Betaproteobacteria</taxon>
        <taxon>Burkholderiales</taxon>
        <taxon>Burkholderiaceae</taxon>
        <taxon>Paraburkholderia</taxon>
    </lineage>
</organism>
<dbReference type="NCBIfam" id="TIGR01414">
    <property type="entry name" value="autotrans_barl"/>
    <property type="match status" value="1"/>
</dbReference>
<dbReference type="EMBL" id="CP139965">
    <property type="protein sequence ID" value="WQD78156.1"/>
    <property type="molecule type" value="Genomic_DNA"/>
</dbReference>
<feature type="domain" description="Autotransporter" evidence="2">
    <location>
        <begin position="1131"/>
        <end position="1339"/>
    </location>
</feature>
<dbReference type="SUPFAM" id="SSF51126">
    <property type="entry name" value="Pectin lyase-like"/>
    <property type="match status" value="1"/>
</dbReference>
<dbReference type="SUPFAM" id="SSF103515">
    <property type="entry name" value="Autotransporter"/>
    <property type="match status" value="1"/>
</dbReference>
<proteinExistence type="predicted"/>
<dbReference type="InterPro" id="IPR051551">
    <property type="entry name" value="Autotransporter_adhesion"/>
</dbReference>
<dbReference type="InterPro" id="IPR005546">
    <property type="entry name" value="Autotransporte_beta"/>
</dbReference>
<evidence type="ECO:0000259" key="2">
    <source>
        <dbReference type="PROSITE" id="PS51208"/>
    </source>
</evidence>
<dbReference type="PANTHER" id="PTHR35037">
    <property type="entry name" value="C-TERMINAL REGION OF AIDA-LIKE PROTEIN"/>
    <property type="match status" value="1"/>
</dbReference>
<dbReference type="CDD" id="cd01344">
    <property type="entry name" value="PL2_Passenger_AT"/>
    <property type="match status" value="1"/>
</dbReference>
<dbReference type="InterPro" id="IPR043990">
    <property type="entry name" value="AC_1"/>
</dbReference>
<keyword evidence="1" id="KW-0843">Virulence</keyword>
<dbReference type="RefSeq" id="WP_114815364.1">
    <property type="nucleotide sequence ID" value="NZ_CP139965.1"/>
</dbReference>
<dbReference type="InterPro" id="IPR036709">
    <property type="entry name" value="Autotransporte_beta_dom_sf"/>
</dbReference>
<dbReference type="InterPro" id="IPR006315">
    <property type="entry name" value="OM_autotransptr_brl_dom"/>
</dbReference>
<evidence type="ECO:0000313" key="4">
    <source>
        <dbReference type="Proteomes" id="UP001325479"/>
    </source>
</evidence>
<dbReference type="InterPro" id="IPR011050">
    <property type="entry name" value="Pectin_lyase_fold/virulence"/>
</dbReference>
<dbReference type="InterPro" id="IPR012332">
    <property type="entry name" value="Autotransporter_pectin_lyase_C"/>
</dbReference>
<dbReference type="PANTHER" id="PTHR35037:SF3">
    <property type="entry name" value="C-TERMINAL REGION OF AIDA-LIKE PROTEIN"/>
    <property type="match status" value="1"/>
</dbReference>
<evidence type="ECO:0000313" key="3">
    <source>
        <dbReference type="EMBL" id="WQD78156.1"/>
    </source>
</evidence>